<dbReference type="SMART" id="SM00382">
    <property type="entry name" value="AAA"/>
    <property type="match status" value="1"/>
</dbReference>
<evidence type="ECO:0000256" key="2">
    <source>
        <dbReference type="ARBA" id="ARBA00022701"/>
    </source>
</evidence>
<protein>
    <recommendedName>
        <fullName evidence="7">Katanin p60 ATPase-containing subunit A1</fullName>
        <shortName evidence="7">Katanin p60 subunit A1</shortName>
        <ecNumber evidence="7">5.6.1.1</ecNumber>
    </recommendedName>
    <alternativeName>
        <fullName evidence="7">p60 katanin</fullName>
    </alternativeName>
</protein>
<dbReference type="InterPro" id="IPR003959">
    <property type="entry name" value="ATPase_AAA_core"/>
</dbReference>
<dbReference type="GO" id="GO:0005737">
    <property type="term" value="C:cytoplasm"/>
    <property type="evidence" value="ECO:0007669"/>
    <property type="project" value="UniProtKB-UniRule"/>
</dbReference>
<dbReference type="FunFam" id="1.10.8.60:FF:000025">
    <property type="entry name" value="Katanin p60 ATPase-containing subunit A1"/>
    <property type="match status" value="1"/>
</dbReference>
<comment type="caution">
    <text evidence="9">The sequence shown here is derived from an EMBL/GenBank/DDBJ whole genome shotgun (WGS) entry which is preliminary data.</text>
</comment>
<keyword evidence="4 7" id="KW-0067">ATP-binding</keyword>
<dbReference type="AlphaFoldDB" id="A0AAD5XHA8"/>
<name>A0AAD5XHA8_9FUNG</name>
<keyword evidence="3 7" id="KW-0547">Nucleotide-binding</keyword>
<evidence type="ECO:0000259" key="8">
    <source>
        <dbReference type="SMART" id="SM00382"/>
    </source>
</evidence>
<dbReference type="GO" id="GO:0008568">
    <property type="term" value="F:microtubule severing ATPase activity"/>
    <property type="evidence" value="ECO:0007669"/>
    <property type="project" value="UniProtKB-EC"/>
</dbReference>
<dbReference type="HAMAP" id="MF_03023">
    <property type="entry name" value="Katanin_p60_A1"/>
    <property type="match status" value="1"/>
</dbReference>
<accession>A0AAD5XHA8</accession>
<dbReference type="InterPro" id="IPR028596">
    <property type="entry name" value="KATNA1"/>
</dbReference>
<reference evidence="9" key="1">
    <citation type="submission" date="2020-05" db="EMBL/GenBank/DDBJ databases">
        <title>Phylogenomic resolution of chytrid fungi.</title>
        <authorList>
            <person name="Stajich J.E."/>
            <person name="Amses K."/>
            <person name="Simmons R."/>
            <person name="Seto K."/>
            <person name="Myers J."/>
            <person name="Bonds A."/>
            <person name="Quandt C.A."/>
            <person name="Barry K."/>
            <person name="Liu P."/>
            <person name="Grigoriev I."/>
            <person name="Longcore J.E."/>
            <person name="James T.Y."/>
        </authorList>
    </citation>
    <scope>NUCLEOTIDE SEQUENCE</scope>
    <source>
        <strain evidence="9">JEL0513</strain>
    </source>
</reference>
<dbReference type="GO" id="GO:0005524">
    <property type="term" value="F:ATP binding"/>
    <property type="evidence" value="ECO:0007669"/>
    <property type="project" value="UniProtKB-KW"/>
</dbReference>
<evidence type="ECO:0000256" key="5">
    <source>
        <dbReference type="ARBA" id="ARBA00023212"/>
    </source>
</evidence>
<dbReference type="Gene3D" id="1.10.8.60">
    <property type="match status" value="1"/>
</dbReference>
<sequence length="583" mass="64574">MKIYSTVFNRFLFGLKDAFDKSPGPVGFRQACQNARLVFHAADSMFSMKKRPIDLLVCLLAILTYGVRKPILTSTKTDIDSTIRQANAQNQFDIIMQLLNNSETNIVQQLDAIDYKEFKDSLKRNLAILTSPRTFLPLRPPPMANAKTGGDKPEIRSWVQTSTGGAAADKMKRRGSLDMKSNGATIDFSTFKKAKPVPVTGSLFPAQIKPFSKSDEIKLTKASISAMSPAAVVPSTEIKVPKASDEASVATPDPISRDDNKVLKERQLGRVYEQAGVDIELARIIRQDMLELNPNVRWTDIAGQEEAKTLLAEALVMPALMPEFFKGIRRPWRGILMCGPPGTGKTMLAKAVATECNTTFFNVSASTIGSKWRGESEKLVRTLFQMARIHAPSTIFIDEIDSVSSARGGNGEHETSRRVKTELLVQMDGVGSTLTKTVDGKDPVVMVLAATNLPWLLDEAMRRRLEKRIYIGPPDFLAREALLRISLNDVAVAEDVDLEDIAKKIEGYSGADISSLCRDAAMMKLREKMRLLQPSEMMNVKPDELNTPITMKDFEEAMRKVQSSLSGADIERYVQWLADYGSA</sequence>
<comment type="similarity">
    <text evidence="7">Belongs to the AAA ATPase family. Katanin p60 subunit A1 subfamily.</text>
</comment>
<keyword evidence="1 7" id="KW-0963">Cytoplasm</keyword>
<dbReference type="InterPro" id="IPR041569">
    <property type="entry name" value="AAA_lid_3"/>
</dbReference>
<dbReference type="Proteomes" id="UP001211907">
    <property type="component" value="Unassembled WGS sequence"/>
</dbReference>
<dbReference type="Gene3D" id="3.40.50.300">
    <property type="entry name" value="P-loop containing nucleotide triphosphate hydrolases"/>
    <property type="match status" value="1"/>
</dbReference>
<organism evidence="9 10">
    <name type="scientific">Physocladia obscura</name>
    <dbReference type="NCBI Taxonomy" id="109957"/>
    <lineage>
        <taxon>Eukaryota</taxon>
        <taxon>Fungi</taxon>
        <taxon>Fungi incertae sedis</taxon>
        <taxon>Chytridiomycota</taxon>
        <taxon>Chytridiomycota incertae sedis</taxon>
        <taxon>Chytridiomycetes</taxon>
        <taxon>Chytridiales</taxon>
        <taxon>Chytriomycetaceae</taxon>
        <taxon>Physocladia</taxon>
    </lineage>
</organism>
<evidence type="ECO:0000256" key="7">
    <source>
        <dbReference type="HAMAP-Rule" id="MF_03023"/>
    </source>
</evidence>
<dbReference type="GO" id="GO:0016887">
    <property type="term" value="F:ATP hydrolysis activity"/>
    <property type="evidence" value="ECO:0007669"/>
    <property type="project" value="InterPro"/>
</dbReference>
<dbReference type="InterPro" id="IPR027417">
    <property type="entry name" value="P-loop_NTPase"/>
</dbReference>
<keyword evidence="5 7" id="KW-0206">Cytoskeleton</keyword>
<comment type="catalytic activity">
    <reaction evidence="7">
        <text>n ATP + n H2O + a microtubule = n ADP + n phosphate + (n+1) alpha/beta tubulin heterodimers.</text>
        <dbReference type="EC" id="5.6.1.1"/>
    </reaction>
</comment>
<dbReference type="PANTHER" id="PTHR23074:SF19">
    <property type="entry name" value="KATANIN P60 ATPASE-CONTAINING SUBUNIT A1"/>
    <property type="match status" value="1"/>
</dbReference>
<evidence type="ECO:0000256" key="4">
    <source>
        <dbReference type="ARBA" id="ARBA00022840"/>
    </source>
</evidence>
<evidence type="ECO:0000313" key="9">
    <source>
        <dbReference type="EMBL" id="KAJ3126661.1"/>
    </source>
</evidence>
<dbReference type="GO" id="GO:0008017">
    <property type="term" value="F:microtubule binding"/>
    <property type="evidence" value="ECO:0007669"/>
    <property type="project" value="UniProtKB-UniRule"/>
</dbReference>
<feature type="domain" description="AAA+ ATPase" evidence="8">
    <location>
        <begin position="331"/>
        <end position="475"/>
    </location>
</feature>
<comment type="function">
    <text evidence="7">Severs microtubules in an ATP-dependent manner. Microtubule severing may promote rapid reorganization of cellular microtubule arrays.</text>
</comment>
<dbReference type="EMBL" id="JADGJH010000547">
    <property type="protein sequence ID" value="KAJ3126661.1"/>
    <property type="molecule type" value="Genomic_DNA"/>
</dbReference>
<dbReference type="Pfam" id="PF17862">
    <property type="entry name" value="AAA_lid_3"/>
    <property type="match status" value="1"/>
</dbReference>
<dbReference type="Pfam" id="PF00004">
    <property type="entry name" value="AAA"/>
    <property type="match status" value="1"/>
</dbReference>
<evidence type="ECO:0000256" key="3">
    <source>
        <dbReference type="ARBA" id="ARBA00022741"/>
    </source>
</evidence>
<comment type="subcellular location">
    <subcellularLocation>
        <location evidence="7">Cytoplasm</location>
        <location evidence="7">Cytoskeleton</location>
    </subcellularLocation>
</comment>
<proteinExistence type="inferred from homology"/>
<dbReference type="InterPro" id="IPR003593">
    <property type="entry name" value="AAA+_ATPase"/>
</dbReference>
<evidence type="ECO:0000256" key="6">
    <source>
        <dbReference type="ARBA" id="ARBA00023235"/>
    </source>
</evidence>
<gene>
    <name evidence="9" type="primary">KATNA1_2</name>
    <name evidence="7" type="synonym">KATNA1</name>
    <name evidence="9" type="ORF">HK100_010132</name>
</gene>
<dbReference type="GO" id="GO:0005874">
    <property type="term" value="C:microtubule"/>
    <property type="evidence" value="ECO:0007669"/>
    <property type="project" value="UniProtKB-KW"/>
</dbReference>
<dbReference type="EC" id="5.6.1.1" evidence="7"/>
<dbReference type="PANTHER" id="PTHR23074">
    <property type="entry name" value="AAA DOMAIN-CONTAINING"/>
    <property type="match status" value="1"/>
</dbReference>
<evidence type="ECO:0000256" key="1">
    <source>
        <dbReference type="ARBA" id="ARBA00022490"/>
    </source>
</evidence>
<keyword evidence="2 7" id="KW-0493">Microtubule</keyword>
<dbReference type="GO" id="GO:0051013">
    <property type="term" value="P:microtubule severing"/>
    <property type="evidence" value="ECO:0007669"/>
    <property type="project" value="UniProtKB-UniRule"/>
</dbReference>
<evidence type="ECO:0000313" key="10">
    <source>
        <dbReference type="Proteomes" id="UP001211907"/>
    </source>
</evidence>
<dbReference type="InterPro" id="IPR050304">
    <property type="entry name" value="MT-severing_AAA_ATPase"/>
</dbReference>
<keyword evidence="10" id="KW-1185">Reference proteome</keyword>
<dbReference type="SUPFAM" id="SSF52540">
    <property type="entry name" value="P-loop containing nucleoside triphosphate hydrolases"/>
    <property type="match status" value="1"/>
</dbReference>
<dbReference type="FunFam" id="3.40.50.300:FF:000159">
    <property type="entry name" value="Katanin p60 ATPase-containing subunit A1"/>
    <property type="match status" value="1"/>
</dbReference>
<feature type="binding site" evidence="7">
    <location>
        <begin position="339"/>
        <end position="346"/>
    </location>
    <ligand>
        <name>ATP</name>
        <dbReference type="ChEBI" id="CHEBI:30616"/>
    </ligand>
</feature>
<keyword evidence="6 7" id="KW-0413">Isomerase</keyword>